<sequence length="86" mass="10385">MEIKRNQRYHAFWNWLKMFLGIRFQRVYLAVLYSLLMERNEFVLFDSKCITRQFSALMLPSGCLKVKLIILLCETYFIQNQINEVG</sequence>
<keyword evidence="2" id="KW-1185">Reference proteome</keyword>
<gene>
    <name evidence="1" type="ORF">BSTOLATCC_MIC5129</name>
</gene>
<dbReference type="Proteomes" id="UP001162131">
    <property type="component" value="Unassembled WGS sequence"/>
</dbReference>
<dbReference type="AlphaFoldDB" id="A0AAU9I9Z0"/>
<evidence type="ECO:0000313" key="1">
    <source>
        <dbReference type="EMBL" id="CAG9311869.1"/>
    </source>
</evidence>
<dbReference type="EMBL" id="CAJZBQ010000005">
    <property type="protein sequence ID" value="CAG9311869.1"/>
    <property type="molecule type" value="Genomic_DNA"/>
</dbReference>
<evidence type="ECO:0000313" key="2">
    <source>
        <dbReference type="Proteomes" id="UP001162131"/>
    </source>
</evidence>
<organism evidence="1 2">
    <name type="scientific">Blepharisma stoltei</name>
    <dbReference type="NCBI Taxonomy" id="1481888"/>
    <lineage>
        <taxon>Eukaryota</taxon>
        <taxon>Sar</taxon>
        <taxon>Alveolata</taxon>
        <taxon>Ciliophora</taxon>
        <taxon>Postciliodesmatophora</taxon>
        <taxon>Heterotrichea</taxon>
        <taxon>Heterotrichida</taxon>
        <taxon>Blepharismidae</taxon>
        <taxon>Blepharisma</taxon>
    </lineage>
</organism>
<accession>A0AAU9I9Z0</accession>
<comment type="caution">
    <text evidence="1">The sequence shown here is derived from an EMBL/GenBank/DDBJ whole genome shotgun (WGS) entry which is preliminary data.</text>
</comment>
<name>A0AAU9I9Z0_9CILI</name>
<reference evidence="1" key="1">
    <citation type="submission" date="2021-09" db="EMBL/GenBank/DDBJ databases">
        <authorList>
            <consortium name="AG Swart"/>
            <person name="Singh M."/>
            <person name="Singh A."/>
            <person name="Seah K."/>
            <person name="Emmerich C."/>
        </authorList>
    </citation>
    <scope>NUCLEOTIDE SEQUENCE</scope>
    <source>
        <strain evidence="1">ATCC30299</strain>
    </source>
</reference>
<proteinExistence type="predicted"/>
<protein>
    <submittedName>
        <fullName evidence="1">Uncharacterized protein</fullName>
    </submittedName>
</protein>